<proteinExistence type="predicted"/>
<dbReference type="KEGG" id="camu:CA2015_2097"/>
<dbReference type="InterPro" id="IPR001173">
    <property type="entry name" value="Glyco_trans_2-like"/>
</dbReference>
<dbReference type="Pfam" id="PF00535">
    <property type="entry name" value="Glycos_transf_2"/>
    <property type="match status" value="1"/>
</dbReference>
<accession>A0A0H4PEJ7</accession>
<dbReference type="RefSeq" id="WP_048641846.1">
    <property type="nucleotide sequence ID" value="NZ_CP012040.1"/>
</dbReference>
<dbReference type="GO" id="GO:0016740">
    <property type="term" value="F:transferase activity"/>
    <property type="evidence" value="ECO:0007669"/>
    <property type="project" value="UniProtKB-KW"/>
</dbReference>
<sequence>MQAIVVTPVKDALEATLETVQAISDAKGVYDYWVFNDYSTDQTKAALETASKAKGFKLIHLEDVTSNPSPNYKTVLQLSQKSALEAGLPLIVVESDVKINPDTLESLVNFSNENPNVGLVGAITQDAEGKVNFPYLKFKQLKSKDPAKTTRSLSFCCTLISKNFLKKYDFTDLDNSKDWYDTHISQKSISLGFDNYILPDLPVWHRPHGSRPWKQLKYKNPILYYFRKWFLGKDKI</sequence>
<dbReference type="SUPFAM" id="SSF53448">
    <property type="entry name" value="Nucleotide-diphospho-sugar transferases"/>
    <property type="match status" value="1"/>
</dbReference>
<feature type="domain" description="Glycosyltransferase 2-like" evidence="1">
    <location>
        <begin position="5"/>
        <end position="167"/>
    </location>
</feature>
<dbReference type="EMBL" id="CP012040">
    <property type="protein sequence ID" value="AKP51520.1"/>
    <property type="molecule type" value="Genomic_DNA"/>
</dbReference>
<gene>
    <name evidence="2" type="ORF">CA2015_2097</name>
</gene>
<dbReference type="InterPro" id="IPR029044">
    <property type="entry name" value="Nucleotide-diphossugar_trans"/>
</dbReference>
<organism evidence="2 3">
    <name type="scientific">Cyclobacterium amurskyense</name>
    <dbReference type="NCBI Taxonomy" id="320787"/>
    <lineage>
        <taxon>Bacteria</taxon>
        <taxon>Pseudomonadati</taxon>
        <taxon>Bacteroidota</taxon>
        <taxon>Cytophagia</taxon>
        <taxon>Cytophagales</taxon>
        <taxon>Cyclobacteriaceae</taxon>
        <taxon>Cyclobacterium</taxon>
    </lineage>
</organism>
<keyword evidence="2" id="KW-0808">Transferase</keyword>
<dbReference type="OrthoDB" id="1041945at2"/>
<keyword evidence="3" id="KW-1185">Reference proteome</keyword>
<evidence type="ECO:0000313" key="3">
    <source>
        <dbReference type="Proteomes" id="UP000036520"/>
    </source>
</evidence>
<name>A0A0H4PEJ7_9BACT</name>
<dbReference type="AlphaFoldDB" id="A0A0H4PEJ7"/>
<dbReference type="Gene3D" id="3.90.550.10">
    <property type="entry name" value="Spore Coat Polysaccharide Biosynthesis Protein SpsA, Chain A"/>
    <property type="match status" value="1"/>
</dbReference>
<dbReference type="Proteomes" id="UP000036520">
    <property type="component" value="Chromosome"/>
</dbReference>
<protein>
    <submittedName>
        <fullName evidence="2">Glycosyl transferase family 2</fullName>
    </submittedName>
</protein>
<reference evidence="2 3" key="1">
    <citation type="submission" date="2015-07" db="EMBL/GenBank/DDBJ databases">
        <authorList>
            <person name="Kim K.M."/>
        </authorList>
    </citation>
    <scope>NUCLEOTIDE SEQUENCE [LARGE SCALE GENOMIC DNA]</scope>
    <source>
        <strain evidence="2 3">KCTC 12363</strain>
    </source>
</reference>
<evidence type="ECO:0000259" key="1">
    <source>
        <dbReference type="Pfam" id="PF00535"/>
    </source>
</evidence>
<dbReference type="CDD" id="cd00761">
    <property type="entry name" value="Glyco_tranf_GTA_type"/>
    <property type="match status" value="1"/>
</dbReference>
<evidence type="ECO:0000313" key="2">
    <source>
        <dbReference type="EMBL" id="AKP51520.1"/>
    </source>
</evidence>